<dbReference type="InterPro" id="IPR000692">
    <property type="entry name" value="Fibrillarin"/>
</dbReference>
<dbReference type="EMBL" id="DUJS01000002">
    <property type="protein sequence ID" value="HII70219.1"/>
    <property type="molecule type" value="Genomic_DNA"/>
</dbReference>
<dbReference type="PRINTS" id="PR00052">
    <property type="entry name" value="FIBRILLARIN"/>
</dbReference>
<proteinExistence type="inferred from homology"/>
<evidence type="ECO:0000256" key="9">
    <source>
        <dbReference type="HAMAP-Rule" id="MF_00351"/>
    </source>
</evidence>
<dbReference type="GO" id="GO:0008649">
    <property type="term" value="F:rRNA methyltransferase activity"/>
    <property type="evidence" value="ECO:0007669"/>
    <property type="project" value="TreeGrafter"/>
</dbReference>
<accession>A0A832WP22</accession>
<sequence>MEIEPHEEFEGVYWAIFEDGRKKPATENLVPGHQVYGERLVEYDGKEYRVWEPRRSKLAAMIMNGMEYFPFEEGSKVLYLGAAAGTTPSHVSDIIKESGVEYCVEFASRMMQELIPVCEKRPNMIPILGDATKPHGYAPLVEQVDVIYQDIAQPKQAEVVADNAEAFLRPGGYVIVAIKARSIDVTKEPEEVFEDEERKLEERGFEVLEVIDLEPYERDHVGIVAEYHG</sequence>
<gene>
    <name evidence="9" type="primary">flpA</name>
    <name evidence="10" type="ORF">HA336_03180</name>
</gene>
<evidence type="ECO:0000313" key="11">
    <source>
        <dbReference type="Proteomes" id="UP000619545"/>
    </source>
</evidence>
<feature type="binding site" evidence="9">
    <location>
        <begin position="130"/>
        <end position="131"/>
    </location>
    <ligand>
        <name>S-adenosyl-L-methionine</name>
        <dbReference type="ChEBI" id="CHEBI:59789"/>
    </ligand>
</feature>
<dbReference type="NCBIfam" id="NF003276">
    <property type="entry name" value="PRK04266.1-2"/>
    <property type="match status" value="1"/>
</dbReference>
<keyword evidence="6 9" id="KW-0694">RNA-binding</keyword>
<dbReference type="PROSITE" id="PS00566">
    <property type="entry name" value="FIBRILLARIN"/>
    <property type="match status" value="1"/>
</dbReference>
<evidence type="ECO:0000256" key="7">
    <source>
        <dbReference type="ARBA" id="ARBA00057806"/>
    </source>
</evidence>
<evidence type="ECO:0000313" key="10">
    <source>
        <dbReference type="EMBL" id="HII70219.1"/>
    </source>
</evidence>
<dbReference type="GO" id="GO:1990259">
    <property type="term" value="F:histone H2AQ104 methyltransferase activity"/>
    <property type="evidence" value="ECO:0007669"/>
    <property type="project" value="TreeGrafter"/>
</dbReference>
<evidence type="ECO:0000256" key="4">
    <source>
        <dbReference type="ARBA" id="ARBA00022679"/>
    </source>
</evidence>
<evidence type="ECO:0000256" key="8">
    <source>
        <dbReference type="ARBA" id="ARBA00063440"/>
    </source>
</evidence>
<dbReference type="Proteomes" id="UP000619545">
    <property type="component" value="Unassembled WGS sequence"/>
</dbReference>
<comment type="similarity">
    <text evidence="1 9">Belongs to the methyltransferase superfamily. Fibrillarin family.</text>
</comment>
<evidence type="ECO:0000256" key="6">
    <source>
        <dbReference type="ARBA" id="ARBA00022884"/>
    </source>
</evidence>
<dbReference type="SUPFAM" id="SSF53335">
    <property type="entry name" value="S-adenosyl-L-methionine-dependent methyltransferases"/>
    <property type="match status" value="1"/>
</dbReference>
<dbReference type="Gene3D" id="3.40.50.150">
    <property type="entry name" value="Vaccinia Virus protein VP39"/>
    <property type="match status" value="1"/>
</dbReference>
<name>A0A832WP22_9EURY</name>
<dbReference type="PIRSF" id="PIRSF006540">
    <property type="entry name" value="Nop17p"/>
    <property type="match status" value="1"/>
</dbReference>
<dbReference type="InterPro" id="IPR029063">
    <property type="entry name" value="SAM-dependent_MTases_sf"/>
</dbReference>
<dbReference type="Gene3D" id="3.30.200.20">
    <property type="entry name" value="Phosphorylase Kinase, domain 1"/>
    <property type="match status" value="1"/>
</dbReference>
<dbReference type="GO" id="GO:0003723">
    <property type="term" value="F:RNA binding"/>
    <property type="evidence" value="ECO:0007669"/>
    <property type="project" value="UniProtKB-UniRule"/>
</dbReference>
<evidence type="ECO:0000256" key="2">
    <source>
        <dbReference type="ARBA" id="ARBA00022552"/>
    </source>
</evidence>
<dbReference type="Pfam" id="PF01269">
    <property type="entry name" value="Fibrillarin"/>
    <property type="match status" value="1"/>
</dbReference>
<dbReference type="GO" id="GO:0000494">
    <property type="term" value="P:box C/D sno(s)RNA 3'-end processing"/>
    <property type="evidence" value="ECO:0007669"/>
    <property type="project" value="TreeGrafter"/>
</dbReference>
<protein>
    <recommendedName>
        <fullName evidence="9">Fibrillarin-like rRNA/tRNA 2'-O-methyltransferase</fullName>
        <ecNumber evidence="9">2.1.1.-</ecNumber>
    </recommendedName>
</protein>
<evidence type="ECO:0000256" key="1">
    <source>
        <dbReference type="ARBA" id="ARBA00010632"/>
    </source>
</evidence>
<dbReference type="PANTHER" id="PTHR10335:SF17">
    <property type="entry name" value="FIBRILLARIN"/>
    <property type="match status" value="1"/>
</dbReference>
<comment type="subunit">
    <text evidence="8">Interacts with nop5. Component of box C/D small ribonucleoprotein (sRNP) particles that contain rpl7ae, FlpA and nop5, plus a guide RNA. These sRNP particles form homodimers, giving rise to an asymmetric holoenzyme.</text>
</comment>
<dbReference type="GO" id="GO:0008033">
    <property type="term" value="P:tRNA processing"/>
    <property type="evidence" value="ECO:0007669"/>
    <property type="project" value="UniProtKB-UniRule"/>
</dbReference>
<comment type="function">
    <text evidence="7 9">Involved in pre-rRNA and tRNA processing. Utilizes the methyl donor S-adenosyl-L-methionine to catalyze the site-specific 2'-hydroxyl methylation of ribose moieties in rRNA and tRNA. Site specificity is provided by a guide RNA that base pairs with the substrate. Methylation occurs at a characteristic distance from the sequence involved in base pairing with the guide RNA.</text>
</comment>
<dbReference type="EC" id="2.1.1.-" evidence="9"/>
<dbReference type="FunFam" id="3.30.200.20:FF:000613">
    <property type="entry name" value="Fibrillarin-like rRNA/tRNA 2'-O-methyltransferase"/>
    <property type="match status" value="1"/>
</dbReference>
<dbReference type="SMART" id="SM01206">
    <property type="entry name" value="Fibrillarin"/>
    <property type="match status" value="1"/>
</dbReference>
<comment type="caution">
    <text evidence="10">The sequence shown here is derived from an EMBL/GenBank/DDBJ whole genome shotgun (WGS) entry which is preliminary data.</text>
</comment>
<reference evidence="10" key="1">
    <citation type="journal article" date="2020" name="bioRxiv">
        <title>A rank-normalized archaeal taxonomy based on genome phylogeny resolves widespread incomplete and uneven classifications.</title>
        <authorList>
            <person name="Rinke C."/>
            <person name="Chuvochina M."/>
            <person name="Mussig A.J."/>
            <person name="Chaumeil P.-A."/>
            <person name="Waite D.W."/>
            <person name="Whitman W.B."/>
            <person name="Parks D.H."/>
            <person name="Hugenholtz P."/>
        </authorList>
    </citation>
    <scope>NUCLEOTIDE SEQUENCE</scope>
    <source>
        <strain evidence="10">UBA8853</strain>
    </source>
</reference>
<dbReference type="PANTHER" id="PTHR10335">
    <property type="entry name" value="RRNA 2-O-METHYLTRANSFERASE FIBRILLARIN"/>
    <property type="match status" value="1"/>
</dbReference>
<evidence type="ECO:0000256" key="5">
    <source>
        <dbReference type="ARBA" id="ARBA00022694"/>
    </source>
</evidence>
<feature type="binding site" evidence="9">
    <location>
        <begin position="150"/>
        <end position="153"/>
    </location>
    <ligand>
        <name>S-adenosyl-L-methionine</name>
        <dbReference type="ChEBI" id="CHEBI:59789"/>
    </ligand>
</feature>
<dbReference type="NCBIfam" id="NF003277">
    <property type="entry name" value="PRK04266.1-3"/>
    <property type="match status" value="1"/>
</dbReference>
<dbReference type="HAMAP" id="MF_00351">
    <property type="entry name" value="RNA_methyltransf_FlpA"/>
    <property type="match status" value="1"/>
</dbReference>
<feature type="binding site" evidence="9">
    <location>
        <begin position="105"/>
        <end position="106"/>
    </location>
    <ligand>
        <name>S-adenosyl-L-methionine</name>
        <dbReference type="ChEBI" id="CHEBI:59789"/>
    </ligand>
</feature>
<evidence type="ECO:0000256" key="3">
    <source>
        <dbReference type="ARBA" id="ARBA00022603"/>
    </source>
</evidence>
<organism evidence="10 11">
    <name type="scientific">Methanopyrus kandleri</name>
    <dbReference type="NCBI Taxonomy" id="2320"/>
    <lineage>
        <taxon>Archaea</taxon>
        <taxon>Methanobacteriati</taxon>
        <taxon>Methanobacteriota</taxon>
        <taxon>Methanomada group</taxon>
        <taxon>Methanopyri</taxon>
        <taxon>Methanopyrales</taxon>
        <taxon>Methanopyraceae</taxon>
        <taxon>Methanopyrus</taxon>
    </lineage>
</organism>
<feature type="binding site" evidence="9">
    <location>
        <begin position="86"/>
        <end position="87"/>
    </location>
    <ligand>
        <name>S-adenosyl-L-methionine</name>
        <dbReference type="ChEBI" id="CHEBI:59789"/>
    </ligand>
</feature>
<keyword evidence="5 9" id="KW-0819">tRNA processing</keyword>
<dbReference type="InterPro" id="IPR020813">
    <property type="entry name" value="Fibrillarin_CS"/>
</dbReference>
<keyword evidence="3 9" id="KW-0489">Methyltransferase</keyword>
<dbReference type="AlphaFoldDB" id="A0A832WP22"/>
<keyword evidence="2 9" id="KW-0698">rRNA processing</keyword>
<keyword evidence="4 9" id="KW-0808">Transferase</keyword>